<keyword evidence="1" id="KW-0472">Membrane</keyword>
<keyword evidence="2" id="KW-0614">Plasmid</keyword>
<gene>
    <name evidence="2" type="ORF">BWI95_22225</name>
</gene>
<accession>A0A830Z4H3</accession>
<sequence>MKIMMSDEPGKAATEKAFWRLLSAAIFLLVVHVVYLRCTGLTLETLMSLRPDVTRGEQFTLSILIHYPDYMVLSFLVGVLVLLCLSVLVMVAREFAGVLHRRLTRQPAVQENIHD</sequence>
<evidence type="ECO:0000313" key="3">
    <source>
        <dbReference type="Proteomes" id="UP000187148"/>
    </source>
</evidence>
<reference evidence="2 3" key="1">
    <citation type="submission" date="2017-01" db="EMBL/GenBank/DDBJ databases">
        <authorList>
            <person name="Cao J.-M."/>
        </authorList>
    </citation>
    <scope>NUCLEOTIDE SEQUENCE [LARGE SCALE GENOMIC DNA]</scope>
    <source>
        <strain evidence="2 3">888-76</strain>
        <plasmid evidence="2 3">p888-76-1</plasmid>
    </source>
</reference>
<dbReference type="KEGG" id="kco:BWI95_22225"/>
<geneLocation type="plasmid" evidence="2 3">
    <name>p888-76-1</name>
</geneLocation>
<dbReference type="Proteomes" id="UP000187148">
    <property type="component" value="Plasmid p888-76-1"/>
</dbReference>
<keyword evidence="3" id="KW-1185">Reference proteome</keyword>
<keyword evidence="1" id="KW-0812">Transmembrane</keyword>
<dbReference type="EMBL" id="CP019446">
    <property type="protein sequence ID" value="APZ07770.1"/>
    <property type="molecule type" value="Genomic_DNA"/>
</dbReference>
<organism evidence="2 3">
    <name type="scientific">Kosakonia cowanii JCM 10956 = DSM 18146</name>
    <dbReference type="NCBI Taxonomy" id="1300165"/>
    <lineage>
        <taxon>Bacteria</taxon>
        <taxon>Pseudomonadati</taxon>
        <taxon>Pseudomonadota</taxon>
        <taxon>Gammaproteobacteria</taxon>
        <taxon>Enterobacterales</taxon>
        <taxon>Enterobacteriaceae</taxon>
        <taxon>Kosakonia</taxon>
    </lineage>
</organism>
<keyword evidence="1" id="KW-1133">Transmembrane helix</keyword>
<dbReference type="AlphaFoldDB" id="A0A830Z4H3"/>
<evidence type="ECO:0000313" key="2">
    <source>
        <dbReference type="EMBL" id="APZ07770.1"/>
    </source>
</evidence>
<name>A0A830Z4H3_9ENTR</name>
<evidence type="ECO:0000256" key="1">
    <source>
        <dbReference type="SAM" id="Phobius"/>
    </source>
</evidence>
<proteinExistence type="predicted"/>
<feature type="transmembrane region" description="Helical" evidence="1">
    <location>
        <begin position="70"/>
        <end position="92"/>
    </location>
</feature>
<protein>
    <submittedName>
        <fullName evidence="2">Uncharacterized protein</fullName>
    </submittedName>
</protein>